<dbReference type="PROSITE" id="PS50144">
    <property type="entry name" value="MATH"/>
    <property type="match status" value="1"/>
</dbReference>
<dbReference type="InterPro" id="IPR045005">
    <property type="entry name" value="BPM1-6"/>
</dbReference>
<name>W9RKP6_9ROSA</name>
<dbReference type="Proteomes" id="UP000030645">
    <property type="component" value="Unassembled WGS sequence"/>
</dbReference>
<dbReference type="EMBL" id="KE345231">
    <property type="protein sequence ID" value="EXB95854.1"/>
    <property type="molecule type" value="Genomic_DNA"/>
</dbReference>
<dbReference type="eggNOG" id="KOG1987">
    <property type="taxonomic scope" value="Eukaryota"/>
</dbReference>
<dbReference type="FunFam" id="2.60.210.10:FF:000012">
    <property type="entry name" value="BTB/POZ and MATH domain-containing protein 4"/>
    <property type="match status" value="1"/>
</dbReference>
<dbReference type="CDD" id="cd18280">
    <property type="entry name" value="BTB_POZ_BPM_plant"/>
    <property type="match status" value="1"/>
</dbReference>
<accession>W9RKP6</accession>
<dbReference type="Pfam" id="PF24570">
    <property type="entry name" value="BACK_BPM_SPOP"/>
    <property type="match status" value="1"/>
</dbReference>
<dbReference type="CDD" id="cd14736">
    <property type="entry name" value="BACK_AtBPM-like"/>
    <property type="match status" value="1"/>
</dbReference>
<dbReference type="InterPro" id="IPR002083">
    <property type="entry name" value="MATH/TRAF_dom"/>
</dbReference>
<dbReference type="InterPro" id="IPR000210">
    <property type="entry name" value="BTB/POZ_dom"/>
</dbReference>
<dbReference type="AlphaFoldDB" id="W9RKP6"/>
<evidence type="ECO:0000313" key="8">
    <source>
        <dbReference type="Proteomes" id="UP000030645"/>
    </source>
</evidence>
<dbReference type="OrthoDB" id="6359816at2759"/>
<dbReference type="InterPro" id="IPR034090">
    <property type="entry name" value="BPM_C"/>
</dbReference>
<evidence type="ECO:0000259" key="5">
    <source>
        <dbReference type="PROSITE" id="PS50097"/>
    </source>
</evidence>
<dbReference type="Gene3D" id="1.25.40.420">
    <property type="match status" value="1"/>
</dbReference>
<organism evidence="7 8">
    <name type="scientific">Morus notabilis</name>
    <dbReference type="NCBI Taxonomy" id="981085"/>
    <lineage>
        <taxon>Eukaryota</taxon>
        <taxon>Viridiplantae</taxon>
        <taxon>Streptophyta</taxon>
        <taxon>Embryophyta</taxon>
        <taxon>Tracheophyta</taxon>
        <taxon>Spermatophyta</taxon>
        <taxon>Magnoliopsida</taxon>
        <taxon>eudicotyledons</taxon>
        <taxon>Gunneridae</taxon>
        <taxon>Pentapetalae</taxon>
        <taxon>rosids</taxon>
        <taxon>fabids</taxon>
        <taxon>Rosales</taxon>
        <taxon>Moraceae</taxon>
        <taxon>Moreae</taxon>
        <taxon>Morus</taxon>
    </lineage>
</organism>
<dbReference type="CDD" id="cd00121">
    <property type="entry name" value="MATH"/>
    <property type="match status" value="1"/>
</dbReference>
<evidence type="ECO:0000256" key="3">
    <source>
        <dbReference type="ARBA" id="ARBA00010846"/>
    </source>
</evidence>
<dbReference type="SMART" id="SM00061">
    <property type="entry name" value="MATH"/>
    <property type="match status" value="1"/>
</dbReference>
<gene>
    <name evidence="7" type="ORF">L484_010053</name>
</gene>
<dbReference type="Gene3D" id="3.30.710.10">
    <property type="entry name" value="Potassium Channel Kv1.1, Chain A"/>
    <property type="match status" value="1"/>
</dbReference>
<dbReference type="SUPFAM" id="SSF49599">
    <property type="entry name" value="TRAF domain-like"/>
    <property type="match status" value="1"/>
</dbReference>
<dbReference type="PANTHER" id="PTHR26379">
    <property type="entry name" value="BTB/POZ AND MATH DOMAIN-CONTAINING PROTEIN 1"/>
    <property type="match status" value="1"/>
</dbReference>
<comment type="pathway">
    <text evidence="2">Protein modification; protein ubiquitination.</text>
</comment>
<dbReference type="GO" id="GO:0016567">
    <property type="term" value="P:protein ubiquitination"/>
    <property type="evidence" value="ECO:0007669"/>
    <property type="project" value="InterPro"/>
</dbReference>
<evidence type="ECO:0000313" key="7">
    <source>
        <dbReference type="EMBL" id="EXB95854.1"/>
    </source>
</evidence>
<dbReference type="PROSITE" id="PS50097">
    <property type="entry name" value="BTB"/>
    <property type="match status" value="1"/>
</dbReference>
<dbReference type="Pfam" id="PF22486">
    <property type="entry name" value="MATH_2"/>
    <property type="match status" value="1"/>
</dbReference>
<feature type="region of interest" description="Disordered" evidence="4">
    <location>
        <begin position="15"/>
        <end position="38"/>
    </location>
</feature>
<dbReference type="STRING" id="981085.W9RKP6"/>
<feature type="compositionally biased region" description="Low complexity" evidence="4">
    <location>
        <begin position="15"/>
        <end position="32"/>
    </location>
</feature>
<dbReference type="InterPro" id="IPR011333">
    <property type="entry name" value="SKP1/BTB/POZ_sf"/>
</dbReference>
<dbReference type="InterPro" id="IPR008974">
    <property type="entry name" value="TRAF-like"/>
</dbReference>
<evidence type="ECO:0000256" key="4">
    <source>
        <dbReference type="SAM" id="MobiDB-lite"/>
    </source>
</evidence>
<comment type="function">
    <text evidence="1">May act as a substrate-specific adapter of an E3 ubiquitin-protein ligase complex (CUL3-RBX1-BTB) which mediates the ubiquitination and subsequent proteasomal degradation of target proteins.</text>
</comment>
<dbReference type="Gene3D" id="2.60.210.10">
    <property type="entry name" value="Apoptosis, Tumor Necrosis Factor Receptor Associated Protein 2, Chain A"/>
    <property type="match status" value="1"/>
</dbReference>
<evidence type="ECO:0000259" key="6">
    <source>
        <dbReference type="PROSITE" id="PS50144"/>
    </source>
</evidence>
<dbReference type="Pfam" id="PF00651">
    <property type="entry name" value="BTB"/>
    <property type="match status" value="1"/>
</dbReference>
<dbReference type="GO" id="GO:0071472">
    <property type="term" value="P:cellular response to salt stress"/>
    <property type="evidence" value="ECO:0007669"/>
    <property type="project" value="UniProtKB-ARBA"/>
</dbReference>
<dbReference type="InterPro" id="IPR056423">
    <property type="entry name" value="BACK_BPM_SPOP"/>
</dbReference>
<feature type="domain" description="MATH" evidence="6">
    <location>
        <begin position="38"/>
        <end position="172"/>
    </location>
</feature>
<proteinExistence type="inferred from homology"/>
<protein>
    <submittedName>
        <fullName evidence="7">BTB/POZ and MATH domain-containing protein 2</fullName>
    </submittedName>
</protein>
<dbReference type="SUPFAM" id="SSF54695">
    <property type="entry name" value="POZ domain"/>
    <property type="match status" value="1"/>
</dbReference>
<reference evidence="8" key="1">
    <citation type="submission" date="2013-01" db="EMBL/GenBank/DDBJ databases">
        <title>Draft Genome Sequence of a Mulberry Tree, Morus notabilis C.K. Schneid.</title>
        <authorList>
            <person name="He N."/>
            <person name="Zhao S."/>
        </authorList>
    </citation>
    <scope>NUCLEOTIDE SEQUENCE</scope>
</reference>
<feature type="domain" description="BTB" evidence="5">
    <location>
        <begin position="208"/>
        <end position="267"/>
    </location>
</feature>
<dbReference type="SMART" id="SM00225">
    <property type="entry name" value="BTB"/>
    <property type="match status" value="1"/>
</dbReference>
<keyword evidence="8" id="KW-1185">Reference proteome</keyword>
<sequence>MGTIKGRREAPKSISLLHSSSGSSPVTTASTSRTETVNGSHEFRISGFSLAKGMGIGKYIASDTFMVGGYEWAIYFYPDGKSPEDNATYVSLFIALASDGTDVRALFELTLLDQSDRGRHKVHSHFDRALESGPYTLKYRGSMWGYKRFFKRSVLETSDYLKDDCLSIKCCVGVVRSNTEGPKIYSVTVPSSNISNDFGKILESGKGSDVSFEVDGEVFAAHKLVLAARSPVFRAQLFGPLKDKNTRCIKIEDMEAPVFKALLHYIYWDSLPDMQELVGMNSKCASTMMAQHLLAASDRYALERLRLLCEGKLSEDISINTVATTLALAEQHHCFQLKDACLKFIALPENLKAVMETEGFQYLKESCPSALTELLQYVARIGEHSVIASGYGKVTLLDGSDVNRRRVKPRLY</sequence>
<evidence type="ECO:0000256" key="1">
    <source>
        <dbReference type="ARBA" id="ARBA00002668"/>
    </source>
</evidence>
<dbReference type="KEGG" id="mnt:21393362"/>
<evidence type="ECO:0000256" key="2">
    <source>
        <dbReference type="ARBA" id="ARBA00004906"/>
    </source>
</evidence>
<comment type="similarity">
    <text evidence="3">Belongs to the Tdpoz family.</text>
</comment>
<dbReference type="PANTHER" id="PTHR26379:SF434">
    <property type="entry name" value="BTB_POZ AND MATH DOMAIN-CONTAINING PROTEIN 2"/>
    <property type="match status" value="1"/>
</dbReference>
<dbReference type="FunFam" id="3.30.710.10:FF:000136">
    <property type="entry name" value="BTB-POZ and math domain 1"/>
    <property type="match status" value="1"/>
</dbReference>